<dbReference type="PANTHER" id="PTHR40394:SF2">
    <property type="entry name" value="QUINOL:CYTOCHROME C OXIDOREDUCTASE MEMBRANE PROTEIN"/>
    <property type="match status" value="1"/>
</dbReference>
<keyword evidence="1 4" id="KW-0349">Heme</keyword>
<dbReference type="Pfam" id="PF13442">
    <property type="entry name" value="Cytochrome_CBB3"/>
    <property type="match status" value="1"/>
</dbReference>
<feature type="region of interest" description="Disordered" evidence="5">
    <location>
        <begin position="203"/>
        <end position="226"/>
    </location>
</feature>
<evidence type="ECO:0000259" key="6">
    <source>
        <dbReference type="PROSITE" id="PS51007"/>
    </source>
</evidence>
<feature type="domain" description="Cytochrome c" evidence="6">
    <location>
        <begin position="96"/>
        <end position="181"/>
    </location>
</feature>
<evidence type="ECO:0000313" key="8">
    <source>
        <dbReference type="Proteomes" id="UP000076715"/>
    </source>
</evidence>
<dbReference type="GO" id="GO:0020037">
    <property type="term" value="F:heme binding"/>
    <property type="evidence" value="ECO:0007669"/>
    <property type="project" value="InterPro"/>
</dbReference>
<dbReference type="GO" id="GO:0046872">
    <property type="term" value="F:metal ion binding"/>
    <property type="evidence" value="ECO:0007669"/>
    <property type="project" value="UniProtKB-KW"/>
</dbReference>
<dbReference type="InterPro" id="IPR009056">
    <property type="entry name" value="Cyt_c-like_dom"/>
</dbReference>
<keyword evidence="2 4" id="KW-0479">Metal-binding</keyword>
<dbReference type="Proteomes" id="UP000076715">
    <property type="component" value="Unassembled WGS sequence"/>
</dbReference>
<dbReference type="PROSITE" id="PS51257">
    <property type="entry name" value="PROKAR_LIPOPROTEIN"/>
    <property type="match status" value="1"/>
</dbReference>
<dbReference type="AlphaFoldDB" id="A0A162YRW7"/>
<dbReference type="PROSITE" id="PS51007">
    <property type="entry name" value="CYTC"/>
    <property type="match status" value="1"/>
</dbReference>
<evidence type="ECO:0000256" key="5">
    <source>
        <dbReference type="SAM" id="MobiDB-lite"/>
    </source>
</evidence>
<dbReference type="Gene3D" id="1.10.760.10">
    <property type="entry name" value="Cytochrome c-like domain"/>
    <property type="match status" value="1"/>
</dbReference>
<organism evidence="7 8">
    <name type="scientific">Aquimarina aggregata</name>
    <dbReference type="NCBI Taxonomy" id="1642818"/>
    <lineage>
        <taxon>Bacteria</taxon>
        <taxon>Pseudomonadati</taxon>
        <taxon>Bacteroidota</taxon>
        <taxon>Flavobacteriia</taxon>
        <taxon>Flavobacteriales</taxon>
        <taxon>Flavobacteriaceae</taxon>
        <taxon>Aquimarina</taxon>
    </lineage>
</organism>
<comment type="caution">
    <text evidence="7">The sequence shown here is derived from an EMBL/GenBank/DDBJ whole genome shotgun (WGS) entry which is preliminary data.</text>
</comment>
<evidence type="ECO:0000256" key="3">
    <source>
        <dbReference type="ARBA" id="ARBA00023004"/>
    </source>
</evidence>
<dbReference type="InterPro" id="IPR036909">
    <property type="entry name" value="Cyt_c-like_dom_sf"/>
</dbReference>
<evidence type="ECO:0000256" key="2">
    <source>
        <dbReference type="ARBA" id="ARBA00022723"/>
    </source>
</evidence>
<accession>A0A162YRW7</accession>
<evidence type="ECO:0000256" key="4">
    <source>
        <dbReference type="PROSITE-ProRule" id="PRU00433"/>
    </source>
</evidence>
<proteinExistence type="predicted"/>
<gene>
    <name evidence="7" type="ORF">AWE51_12265</name>
</gene>
<name>A0A162YRW7_9FLAO</name>
<evidence type="ECO:0000313" key="7">
    <source>
        <dbReference type="EMBL" id="KZS39313.1"/>
    </source>
</evidence>
<dbReference type="GO" id="GO:0009055">
    <property type="term" value="F:electron transfer activity"/>
    <property type="evidence" value="ECO:0007669"/>
    <property type="project" value="InterPro"/>
</dbReference>
<dbReference type="SUPFAM" id="SSF46626">
    <property type="entry name" value="Cytochrome c"/>
    <property type="match status" value="1"/>
</dbReference>
<keyword evidence="3 4" id="KW-0408">Iron</keyword>
<sequence length="226" mass="25587">MKNTIKILAAAVVMISVVSCQKDTKPNYQYMPNMYESVGYETYGEYGVFGENGQEAKLPAEGSIPRGWMPYDFENSNEGYQLAKDTLKNPIRYTKENEEKGKELYNIYCAICHGDKGNGKGTLVKREKILGVPSYDDAGRAITEGSIYHVMYYGINSMGSYASQTNEHERWQIVQYVEKLKADLEGKTPRIDADVAIVETEKIKEDHHTATEEDHHESTEEHSNAH</sequence>
<reference evidence="7 8" key="1">
    <citation type="submission" date="2016-01" db="EMBL/GenBank/DDBJ databases">
        <title>The draft genome sequence of Aquimarina sp. RZW4-3-2.</title>
        <authorList>
            <person name="Wang Y."/>
        </authorList>
    </citation>
    <scope>NUCLEOTIDE SEQUENCE [LARGE SCALE GENOMIC DNA]</scope>
    <source>
        <strain evidence="7 8">RZW4-3-2</strain>
    </source>
</reference>
<dbReference type="EMBL" id="LQRT01000035">
    <property type="protein sequence ID" value="KZS39313.1"/>
    <property type="molecule type" value="Genomic_DNA"/>
</dbReference>
<evidence type="ECO:0000256" key="1">
    <source>
        <dbReference type="ARBA" id="ARBA00022617"/>
    </source>
</evidence>
<dbReference type="STRING" id="1642818.AWE51_12265"/>
<protein>
    <submittedName>
        <fullName evidence="7">Cytochrome C</fullName>
    </submittedName>
</protein>
<dbReference type="RefSeq" id="WP_066317373.1">
    <property type="nucleotide sequence ID" value="NZ_CANLSS010000011.1"/>
</dbReference>
<keyword evidence="8" id="KW-1185">Reference proteome</keyword>
<dbReference type="PANTHER" id="PTHR40394">
    <property type="entry name" value="LIPOPROTEIN-RELATED"/>
    <property type="match status" value="1"/>
</dbReference>
<dbReference type="OrthoDB" id="9796771at2"/>